<evidence type="ECO:0000313" key="2">
    <source>
        <dbReference type="Proteomes" id="UP001169063"/>
    </source>
</evidence>
<accession>A0ABT8SMN2</accession>
<proteinExistence type="predicted"/>
<sequence>MDRLIDLGLFPGAGGVAGGGSMCARYAVSRLGSDALHAAHRFLELYDVGFETGSKGV</sequence>
<keyword evidence="2" id="KW-1185">Reference proteome</keyword>
<comment type="caution">
    <text evidence="1">The sequence shown here is derived from an EMBL/GenBank/DDBJ whole genome shotgun (WGS) entry which is preliminary data.</text>
</comment>
<dbReference type="Proteomes" id="UP001169063">
    <property type="component" value="Unassembled WGS sequence"/>
</dbReference>
<protein>
    <submittedName>
        <fullName evidence="1">Uncharacterized protein</fullName>
    </submittedName>
</protein>
<reference evidence="1" key="1">
    <citation type="submission" date="2023-07" db="EMBL/GenBank/DDBJ databases">
        <title>Brevundimonas soil sp. nov., isolated from the soil of chemical plant.</title>
        <authorList>
            <person name="Wu N."/>
        </authorList>
    </citation>
    <scope>NUCLEOTIDE SEQUENCE</scope>
    <source>
        <strain evidence="1">XZ-24</strain>
    </source>
</reference>
<organism evidence="1 2">
    <name type="scientific">Peiella sedimenti</name>
    <dbReference type="NCBI Taxonomy" id="3061083"/>
    <lineage>
        <taxon>Bacteria</taxon>
        <taxon>Pseudomonadati</taxon>
        <taxon>Pseudomonadota</taxon>
        <taxon>Alphaproteobacteria</taxon>
        <taxon>Caulobacterales</taxon>
        <taxon>Caulobacteraceae</taxon>
        <taxon>Peiella</taxon>
    </lineage>
</organism>
<dbReference type="RefSeq" id="WP_302110259.1">
    <property type="nucleotide sequence ID" value="NZ_JAUKTR010000004.1"/>
</dbReference>
<dbReference type="EMBL" id="JAUKTR010000004">
    <property type="protein sequence ID" value="MDO1559827.1"/>
    <property type="molecule type" value="Genomic_DNA"/>
</dbReference>
<name>A0ABT8SMN2_9CAUL</name>
<evidence type="ECO:0000313" key="1">
    <source>
        <dbReference type="EMBL" id="MDO1559827.1"/>
    </source>
</evidence>
<gene>
    <name evidence="1" type="ORF">Q0812_10355</name>
</gene>